<proteinExistence type="predicted"/>
<dbReference type="Proteomes" id="UP001234297">
    <property type="component" value="Chromosome 3"/>
</dbReference>
<sequence>MAVIPSIQSPLSTRLLSNPIVRIPSLSPLLLPGGFLVIPTVSLPSPLSMRLMKPLNPFHYYVPTLRGGSFIVLALMTLKNLDPDDAFPPCSCQVCL</sequence>
<protein>
    <submittedName>
        <fullName evidence="1">Uncharacterized protein</fullName>
    </submittedName>
</protein>
<reference evidence="1 2" key="1">
    <citation type="journal article" date="2022" name="Hortic Res">
        <title>A haplotype resolved chromosomal level avocado genome allows analysis of novel avocado genes.</title>
        <authorList>
            <person name="Nath O."/>
            <person name="Fletcher S.J."/>
            <person name="Hayward A."/>
            <person name="Shaw L.M."/>
            <person name="Masouleh A.K."/>
            <person name="Furtado A."/>
            <person name="Henry R.J."/>
            <person name="Mitter N."/>
        </authorList>
    </citation>
    <scope>NUCLEOTIDE SEQUENCE [LARGE SCALE GENOMIC DNA]</scope>
    <source>
        <strain evidence="2">cv. Hass</strain>
    </source>
</reference>
<organism evidence="1 2">
    <name type="scientific">Persea americana</name>
    <name type="common">Avocado</name>
    <dbReference type="NCBI Taxonomy" id="3435"/>
    <lineage>
        <taxon>Eukaryota</taxon>
        <taxon>Viridiplantae</taxon>
        <taxon>Streptophyta</taxon>
        <taxon>Embryophyta</taxon>
        <taxon>Tracheophyta</taxon>
        <taxon>Spermatophyta</taxon>
        <taxon>Magnoliopsida</taxon>
        <taxon>Magnoliidae</taxon>
        <taxon>Laurales</taxon>
        <taxon>Lauraceae</taxon>
        <taxon>Persea</taxon>
    </lineage>
</organism>
<keyword evidence="2" id="KW-1185">Reference proteome</keyword>
<evidence type="ECO:0000313" key="2">
    <source>
        <dbReference type="Proteomes" id="UP001234297"/>
    </source>
</evidence>
<dbReference type="EMBL" id="CM056811">
    <property type="protein sequence ID" value="KAJ8636464.1"/>
    <property type="molecule type" value="Genomic_DNA"/>
</dbReference>
<accession>A0ACC2LTU8</accession>
<evidence type="ECO:0000313" key="1">
    <source>
        <dbReference type="EMBL" id="KAJ8636464.1"/>
    </source>
</evidence>
<name>A0ACC2LTU8_PERAE</name>
<comment type="caution">
    <text evidence="1">The sequence shown here is derived from an EMBL/GenBank/DDBJ whole genome shotgun (WGS) entry which is preliminary data.</text>
</comment>
<gene>
    <name evidence="1" type="ORF">MRB53_010731</name>
</gene>